<accession>A0A0F9PEB9</accession>
<gene>
    <name evidence="1" type="ORF">LCGC14_0911590</name>
</gene>
<evidence type="ECO:0000313" key="1">
    <source>
        <dbReference type="EMBL" id="KKN22797.1"/>
    </source>
</evidence>
<dbReference type="AlphaFoldDB" id="A0A0F9PEB9"/>
<sequence>MNKLLARVKAKFDSANLENIRAKNKMDRVIKKYLFLFYNSTYTDRMQFKYSERTYPLDKWWFVNIIYHPNFSLTIHTGTYKKGFNGNEPVFDKPSDINKVINAFKIVMEKRTKNTIGDIKRIETSMNLIEELDNANLV</sequence>
<proteinExistence type="predicted"/>
<organism evidence="1">
    <name type="scientific">marine sediment metagenome</name>
    <dbReference type="NCBI Taxonomy" id="412755"/>
    <lineage>
        <taxon>unclassified sequences</taxon>
        <taxon>metagenomes</taxon>
        <taxon>ecological metagenomes</taxon>
    </lineage>
</organism>
<comment type="caution">
    <text evidence="1">The sequence shown here is derived from an EMBL/GenBank/DDBJ whole genome shotgun (WGS) entry which is preliminary data.</text>
</comment>
<reference evidence="1" key="1">
    <citation type="journal article" date="2015" name="Nature">
        <title>Complex archaea that bridge the gap between prokaryotes and eukaryotes.</title>
        <authorList>
            <person name="Spang A."/>
            <person name="Saw J.H."/>
            <person name="Jorgensen S.L."/>
            <person name="Zaremba-Niedzwiedzka K."/>
            <person name="Martijn J."/>
            <person name="Lind A.E."/>
            <person name="van Eijk R."/>
            <person name="Schleper C."/>
            <person name="Guy L."/>
            <person name="Ettema T.J."/>
        </authorList>
    </citation>
    <scope>NUCLEOTIDE SEQUENCE</scope>
</reference>
<name>A0A0F9PEB9_9ZZZZ</name>
<dbReference type="EMBL" id="LAZR01003030">
    <property type="protein sequence ID" value="KKN22797.1"/>
    <property type="molecule type" value="Genomic_DNA"/>
</dbReference>
<protein>
    <submittedName>
        <fullName evidence="1">Uncharacterized protein</fullName>
    </submittedName>
</protein>